<comment type="caution">
    <text evidence="2">The sequence shown here is derived from an EMBL/GenBank/DDBJ whole genome shotgun (WGS) entry which is preliminary data.</text>
</comment>
<reference evidence="2" key="1">
    <citation type="submission" date="2023-07" db="EMBL/GenBank/DDBJ databases">
        <title>A chromosome-level genome assembly of Lolium multiflorum.</title>
        <authorList>
            <person name="Chen Y."/>
            <person name="Copetti D."/>
            <person name="Kolliker R."/>
            <person name="Studer B."/>
        </authorList>
    </citation>
    <scope>NUCLEOTIDE SEQUENCE</scope>
    <source>
        <strain evidence="2">02402/16</strain>
        <tissue evidence="2">Leaf</tissue>
    </source>
</reference>
<accession>A0AAD8TL30</accession>
<feature type="domain" description="Reverse transcriptase zinc-binding" evidence="1">
    <location>
        <begin position="2"/>
        <end position="78"/>
    </location>
</feature>
<dbReference type="AlphaFoldDB" id="A0AAD8TL30"/>
<proteinExistence type="predicted"/>
<keyword evidence="3" id="KW-1185">Reference proteome</keyword>
<dbReference type="EMBL" id="JAUUTY010000002">
    <property type="protein sequence ID" value="KAK1684426.1"/>
    <property type="molecule type" value="Genomic_DNA"/>
</dbReference>
<name>A0AAD8TL30_LOLMU</name>
<organism evidence="2 3">
    <name type="scientific">Lolium multiflorum</name>
    <name type="common">Italian ryegrass</name>
    <name type="synonym">Lolium perenne subsp. multiflorum</name>
    <dbReference type="NCBI Taxonomy" id="4521"/>
    <lineage>
        <taxon>Eukaryota</taxon>
        <taxon>Viridiplantae</taxon>
        <taxon>Streptophyta</taxon>
        <taxon>Embryophyta</taxon>
        <taxon>Tracheophyta</taxon>
        <taxon>Spermatophyta</taxon>
        <taxon>Magnoliopsida</taxon>
        <taxon>Liliopsida</taxon>
        <taxon>Poales</taxon>
        <taxon>Poaceae</taxon>
        <taxon>BOP clade</taxon>
        <taxon>Pooideae</taxon>
        <taxon>Poodae</taxon>
        <taxon>Poeae</taxon>
        <taxon>Poeae Chloroplast Group 2 (Poeae type)</taxon>
        <taxon>Loliodinae</taxon>
        <taxon>Loliinae</taxon>
        <taxon>Lolium</taxon>
    </lineage>
</organism>
<sequence>MYSFLVAKKVNFPFKALWTLKLSLRIKVFCWLAIKNRILTKENLKKKGWKRVELCEFCDDHETQEHLFFPCPLAKYVWSVVSVSLGICKLPKCFTDLYNDWFNTRSGRDKKASSLTHILLSGPWRLSGQFGKQEINLVFKEFVLEIS</sequence>
<dbReference type="Pfam" id="PF13966">
    <property type="entry name" value="zf-RVT"/>
    <property type="match status" value="1"/>
</dbReference>
<evidence type="ECO:0000259" key="1">
    <source>
        <dbReference type="Pfam" id="PF13966"/>
    </source>
</evidence>
<dbReference type="Proteomes" id="UP001231189">
    <property type="component" value="Unassembled WGS sequence"/>
</dbReference>
<gene>
    <name evidence="2" type="ORF">QYE76_045274</name>
</gene>
<protein>
    <recommendedName>
        <fullName evidence="1">Reverse transcriptase zinc-binding domain-containing protein</fullName>
    </recommendedName>
</protein>
<evidence type="ECO:0000313" key="2">
    <source>
        <dbReference type="EMBL" id="KAK1684426.1"/>
    </source>
</evidence>
<evidence type="ECO:0000313" key="3">
    <source>
        <dbReference type="Proteomes" id="UP001231189"/>
    </source>
</evidence>
<dbReference type="InterPro" id="IPR026960">
    <property type="entry name" value="RVT-Znf"/>
</dbReference>